<sequence>MGVVLPDELAWVLDLIGVNWPNVDEDDYREMADAMREFASEIDGGVADAHSAVQDMLGANAGLAVEAFEAHWGKVSGEHLHQLAEGGRLVAVCLDGVAVVIEGAKIAAIVQLGIMAAEVIAAQAAAPFTFGLSEVGALGATQVTRVIVRRLLKEAEQQIIDELISMATGPVIEALGDMVGKLVVNLLEGAAADGGKAA</sequence>
<evidence type="ECO:0000259" key="1">
    <source>
        <dbReference type="Pfam" id="PF25547"/>
    </source>
</evidence>
<proteinExistence type="predicted"/>
<dbReference type="Pfam" id="PF25547">
    <property type="entry name" value="WXG100_2"/>
    <property type="match status" value="1"/>
</dbReference>
<evidence type="ECO:0000313" key="2">
    <source>
        <dbReference type="EMBL" id="MBB4949094.1"/>
    </source>
</evidence>
<comment type="caution">
    <text evidence="2">The sequence shown here is derived from an EMBL/GenBank/DDBJ whole genome shotgun (WGS) entry which is preliminary data.</text>
</comment>
<keyword evidence="3" id="KW-1185">Reference proteome</keyword>
<dbReference type="Proteomes" id="UP000573327">
    <property type="component" value="Unassembled WGS sequence"/>
</dbReference>
<protein>
    <recommendedName>
        <fullName evidence="1">Outer membrane channel protein CpnT-like N-terminal domain-containing protein</fullName>
    </recommendedName>
</protein>
<organism evidence="2 3">
    <name type="scientific">Kitasatospora gansuensis</name>
    <dbReference type="NCBI Taxonomy" id="258050"/>
    <lineage>
        <taxon>Bacteria</taxon>
        <taxon>Bacillati</taxon>
        <taxon>Actinomycetota</taxon>
        <taxon>Actinomycetes</taxon>
        <taxon>Kitasatosporales</taxon>
        <taxon>Streptomycetaceae</taxon>
        <taxon>Kitasatospora</taxon>
    </lineage>
</organism>
<feature type="domain" description="Outer membrane channel protein CpnT-like N-terminal" evidence="1">
    <location>
        <begin position="9"/>
        <end position="145"/>
    </location>
</feature>
<dbReference type="RefSeq" id="WP_184919195.1">
    <property type="nucleotide sequence ID" value="NZ_JACHJR010000001.1"/>
</dbReference>
<dbReference type="AlphaFoldDB" id="A0A7W7WJX3"/>
<gene>
    <name evidence="2" type="ORF">F4556_004629</name>
</gene>
<dbReference type="InterPro" id="IPR057746">
    <property type="entry name" value="CpnT-like_N"/>
</dbReference>
<accession>A0A7W7WJX3</accession>
<dbReference type="EMBL" id="JACHJR010000001">
    <property type="protein sequence ID" value="MBB4949094.1"/>
    <property type="molecule type" value="Genomic_DNA"/>
</dbReference>
<reference evidence="2 3" key="1">
    <citation type="submission" date="2020-08" db="EMBL/GenBank/DDBJ databases">
        <title>Sequencing the genomes of 1000 actinobacteria strains.</title>
        <authorList>
            <person name="Klenk H.-P."/>
        </authorList>
    </citation>
    <scope>NUCLEOTIDE SEQUENCE [LARGE SCALE GENOMIC DNA]</scope>
    <source>
        <strain evidence="2 3">DSM 44786</strain>
    </source>
</reference>
<name>A0A7W7WJX3_9ACTN</name>
<evidence type="ECO:0000313" key="3">
    <source>
        <dbReference type="Proteomes" id="UP000573327"/>
    </source>
</evidence>